<dbReference type="SMART" id="SM00347">
    <property type="entry name" value="HTH_MARR"/>
    <property type="match status" value="1"/>
</dbReference>
<name>A0A221W5N0_9PSEU</name>
<dbReference type="PANTHER" id="PTHR33164">
    <property type="entry name" value="TRANSCRIPTIONAL REGULATOR, MARR FAMILY"/>
    <property type="match status" value="1"/>
</dbReference>
<dbReference type="InterPro" id="IPR036390">
    <property type="entry name" value="WH_DNA-bd_sf"/>
</dbReference>
<dbReference type="Gene3D" id="1.10.10.10">
    <property type="entry name" value="Winged helix-like DNA-binding domain superfamily/Winged helix DNA-binding domain"/>
    <property type="match status" value="1"/>
</dbReference>
<evidence type="ECO:0000313" key="1">
    <source>
        <dbReference type="EMBL" id="ASO21006.1"/>
    </source>
</evidence>
<sequence length="180" mass="19629">MTDPNWLDGDQQRAWRGYRRMRLLLDARLARDLTADSGLSMSDYDVLSTLSESEGHRRGISELAGRMLWSKSRLSHHLTRMEQRGLVTRQVCATDGRAAVAVLTDAGLRTLQAAAPGHVDAVRAHFVDLLTSEQLAVFTEIAAAVLANLGESSVSLDDPTADDPTAAWPDPAAPERNPRA</sequence>
<dbReference type="EMBL" id="CP022521">
    <property type="protein sequence ID" value="ASO21006.1"/>
    <property type="molecule type" value="Genomic_DNA"/>
</dbReference>
<dbReference type="Pfam" id="PF01047">
    <property type="entry name" value="MarR"/>
    <property type="match status" value="1"/>
</dbReference>
<dbReference type="KEGG" id="ahg:AHOG_16900"/>
<dbReference type="GO" id="GO:0003700">
    <property type="term" value="F:DNA-binding transcription factor activity"/>
    <property type="evidence" value="ECO:0007669"/>
    <property type="project" value="InterPro"/>
</dbReference>
<keyword evidence="2" id="KW-1185">Reference proteome</keyword>
<dbReference type="InterPro" id="IPR036388">
    <property type="entry name" value="WH-like_DNA-bd_sf"/>
</dbReference>
<dbReference type="InterPro" id="IPR039422">
    <property type="entry name" value="MarR/SlyA-like"/>
</dbReference>
<dbReference type="PROSITE" id="PS50995">
    <property type="entry name" value="HTH_MARR_2"/>
    <property type="match status" value="1"/>
</dbReference>
<evidence type="ECO:0000313" key="2">
    <source>
        <dbReference type="Proteomes" id="UP000204221"/>
    </source>
</evidence>
<dbReference type="AlphaFoldDB" id="A0A221W5N0"/>
<dbReference type="InterPro" id="IPR000835">
    <property type="entry name" value="HTH_MarR-typ"/>
</dbReference>
<dbReference type="PANTHER" id="PTHR33164:SF99">
    <property type="entry name" value="MARR FAMILY REGULATORY PROTEIN"/>
    <property type="match status" value="1"/>
</dbReference>
<organism evidence="1 2">
    <name type="scientific">Actinoalloteichus hoggarensis</name>
    <dbReference type="NCBI Taxonomy" id="1470176"/>
    <lineage>
        <taxon>Bacteria</taxon>
        <taxon>Bacillati</taxon>
        <taxon>Actinomycetota</taxon>
        <taxon>Actinomycetes</taxon>
        <taxon>Pseudonocardiales</taxon>
        <taxon>Pseudonocardiaceae</taxon>
        <taxon>Actinoalloteichus</taxon>
    </lineage>
</organism>
<accession>A0A221W5N0</accession>
<proteinExistence type="predicted"/>
<dbReference type="GO" id="GO:0006950">
    <property type="term" value="P:response to stress"/>
    <property type="evidence" value="ECO:0007669"/>
    <property type="project" value="TreeGrafter"/>
</dbReference>
<dbReference type="OrthoDB" id="3254910at2"/>
<dbReference type="RefSeq" id="WP_093942252.1">
    <property type="nucleotide sequence ID" value="NZ_CP022521.1"/>
</dbReference>
<protein>
    <submittedName>
        <fullName evidence="1">Transcriptional regulator SlyA</fullName>
    </submittedName>
</protein>
<gene>
    <name evidence="1" type="primary">slyA</name>
    <name evidence="1" type="ORF">AHOG_16900</name>
</gene>
<dbReference type="SUPFAM" id="SSF46785">
    <property type="entry name" value="Winged helix' DNA-binding domain"/>
    <property type="match status" value="1"/>
</dbReference>
<dbReference type="Proteomes" id="UP000204221">
    <property type="component" value="Chromosome"/>
</dbReference>
<reference evidence="1 2" key="1">
    <citation type="submission" date="2017-07" db="EMBL/GenBank/DDBJ databases">
        <title>Complete genome sequence of Actinoalloteichus hoggarensis DSM 45943, type strain of Actinoalloteichus hoggarensis.</title>
        <authorList>
            <person name="Ruckert C."/>
            <person name="Nouioui I."/>
            <person name="Willmese J."/>
            <person name="van Wezel G."/>
            <person name="Klenk H.-P."/>
            <person name="Kalinowski J."/>
            <person name="Zotchev S.B."/>
        </authorList>
    </citation>
    <scope>NUCLEOTIDE SEQUENCE [LARGE SCALE GENOMIC DNA]</scope>
    <source>
        <strain evidence="1 2">DSM 45943</strain>
    </source>
</reference>